<reference evidence="2" key="1">
    <citation type="submission" date="2020-10" db="EMBL/GenBank/DDBJ databases">
        <authorList>
            <person name="Castelo-Branco R."/>
            <person name="Eusebio N."/>
            <person name="Adriana R."/>
            <person name="Vieira A."/>
            <person name="Brugerolle De Fraissinette N."/>
            <person name="Rezende De Castro R."/>
            <person name="Schneider M.P."/>
            <person name="Vasconcelos V."/>
            <person name="Leao P.N."/>
        </authorList>
    </citation>
    <scope>NUCLEOTIDE SEQUENCE</scope>
    <source>
        <strain evidence="2">LEGE 11480</strain>
    </source>
</reference>
<keyword evidence="1" id="KW-1133">Transmembrane helix</keyword>
<accession>A0A928VL25</accession>
<dbReference type="EMBL" id="JADEXQ010000038">
    <property type="protein sequence ID" value="MBE9030568.1"/>
    <property type="molecule type" value="Genomic_DNA"/>
</dbReference>
<evidence type="ECO:0000313" key="3">
    <source>
        <dbReference type="Proteomes" id="UP000625316"/>
    </source>
</evidence>
<feature type="transmembrane region" description="Helical" evidence="1">
    <location>
        <begin position="61"/>
        <end position="80"/>
    </location>
</feature>
<keyword evidence="3" id="KW-1185">Reference proteome</keyword>
<evidence type="ECO:0000256" key="1">
    <source>
        <dbReference type="SAM" id="Phobius"/>
    </source>
</evidence>
<feature type="non-terminal residue" evidence="2">
    <location>
        <position position="97"/>
    </location>
</feature>
<protein>
    <submittedName>
        <fullName evidence="2">Uncharacterized protein</fullName>
    </submittedName>
</protein>
<comment type="caution">
    <text evidence="2">The sequence shown here is derived from an EMBL/GenBank/DDBJ whole genome shotgun (WGS) entry which is preliminary data.</text>
</comment>
<keyword evidence="1" id="KW-0812">Transmembrane</keyword>
<dbReference type="AlphaFoldDB" id="A0A928VL25"/>
<dbReference type="RefSeq" id="WP_264325398.1">
    <property type="nucleotide sequence ID" value="NZ_JADEXQ010000038.1"/>
</dbReference>
<proteinExistence type="predicted"/>
<name>A0A928VL25_9CYAN</name>
<keyword evidence="1" id="KW-0472">Membrane</keyword>
<gene>
    <name evidence="2" type="ORF">IQ266_12590</name>
</gene>
<sequence>MNHYCEQWIADWCQEHGWTDWFPEQRSYWAFPPHAVMPTPIPQQALRNIKADNGFSPDERAWGLAGLASLVSGVVMSYGLSSPMPMLMAFGFCAVVA</sequence>
<evidence type="ECO:0000313" key="2">
    <source>
        <dbReference type="EMBL" id="MBE9030568.1"/>
    </source>
</evidence>
<organism evidence="2 3">
    <name type="scientific">Romeriopsis navalis LEGE 11480</name>
    <dbReference type="NCBI Taxonomy" id="2777977"/>
    <lineage>
        <taxon>Bacteria</taxon>
        <taxon>Bacillati</taxon>
        <taxon>Cyanobacteriota</taxon>
        <taxon>Cyanophyceae</taxon>
        <taxon>Leptolyngbyales</taxon>
        <taxon>Leptolyngbyaceae</taxon>
        <taxon>Romeriopsis</taxon>
        <taxon>Romeriopsis navalis</taxon>
    </lineage>
</organism>
<dbReference type="Proteomes" id="UP000625316">
    <property type="component" value="Unassembled WGS sequence"/>
</dbReference>